<dbReference type="KEGG" id="smo:SELMODRAFT_439984"/>
<protein>
    <recommendedName>
        <fullName evidence="2">DUF3700 domain-containing protein</fullName>
    </recommendedName>
</protein>
<dbReference type="SMART" id="SM01172">
    <property type="entry name" value="DUF3700"/>
    <property type="match status" value="1"/>
</dbReference>
<gene>
    <name evidence="3" type="ORF">SELMODRAFT_439984</name>
</gene>
<dbReference type="Pfam" id="PF12481">
    <property type="entry name" value="DUF3700"/>
    <property type="match status" value="1"/>
</dbReference>
<sequence length="242" mass="26367">MLAIFGKSVAQAPEQLSAACGDHGDGGNEGGSPDLVSSFRESYPEAVVFQAGEAAIAYSHERQALLKPRTFAVADDIFCVFEGILENLTSLKQQYGLSKVANEVLIVIEAYRNLRDRAPYPTDHMIREWKGHFAFVLFDNTTQRVLVSADCQGKVSLFWGVTSEGSLVFSDDFDVLKNGCFKSSSPFPPGCFFSSEQGLQSFDHPLNEVKASPRGKGKDGVKFEVDRPEQPVGDGPGWASAF</sequence>
<evidence type="ECO:0000259" key="2">
    <source>
        <dbReference type="SMART" id="SM01172"/>
    </source>
</evidence>
<dbReference type="Gene3D" id="3.60.20.10">
    <property type="entry name" value="Glutamine Phosphoribosylpyrophosphate, subunit 1, domain 1"/>
    <property type="match status" value="1"/>
</dbReference>
<dbReference type="eggNOG" id="ENOG502QT9K">
    <property type="taxonomic scope" value="Eukaryota"/>
</dbReference>
<keyword evidence="4" id="KW-1185">Reference proteome</keyword>
<dbReference type="Proteomes" id="UP000001514">
    <property type="component" value="Unassembled WGS sequence"/>
</dbReference>
<evidence type="ECO:0000256" key="1">
    <source>
        <dbReference type="SAM" id="MobiDB-lite"/>
    </source>
</evidence>
<dbReference type="HOGENOM" id="CLU_080277_0_0_1"/>
<dbReference type="AlphaFoldDB" id="D8R8P8"/>
<dbReference type="InterPro" id="IPR024286">
    <property type="entry name" value="DUF3700"/>
</dbReference>
<dbReference type="PANTHER" id="PTHR45952:SF4">
    <property type="entry name" value="ALUMINUM INDUCED PROTEIN WITH YGL AND LRDR MOTIFS"/>
    <property type="match status" value="1"/>
</dbReference>
<dbReference type="InParanoid" id="D8R8P8"/>
<proteinExistence type="predicted"/>
<organism evidence="4">
    <name type="scientific">Selaginella moellendorffii</name>
    <name type="common">Spikemoss</name>
    <dbReference type="NCBI Taxonomy" id="88036"/>
    <lineage>
        <taxon>Eukaryota</taxon>
        <taxon>Viridiplantae</taxon>
        <taxon>Streptophyta</taxon>
        <taxon>Embryophyta</taxon>
        <taxon>Tracheophyta</taxon>
        <taxon>Lycopodiopsida</taxon>
        <taxon>Selaginellales</taxon>
        <taxon>Selaginellaceae</taxon>
        <taxon>Selaginella</taxon>
    </lineage>
</organism>
<dbReference type="OMA" id="ANWSQDI"/>
<evidence type="ECO:0000313" key="3">
    <source>
        <dbReference type="EMBL" id="EFJ31734.1"/>
    </source>
</evidence>
<name>D8R8P8_SELML</name>
<accession>D8R8P8</accession>
<evidence type="ECO:0000313" key="4">
    <source>
        <dbReference type="Proteomes" id="UP000001514"/>
    </source>
</evidence>
<dbReference type="InterPro" id="IPR044828">
    <property type="entry name" value="TSJT1-like"/>
</dbReference>
<feature type="compositionally biased region" description="Basic and acidic residues" evidence="1">
    <location>
        <begin position="216"/>
        <end position="229"/>
    </location>
</feature>
<reference evidence="3 4" key="1">
    <citation type="journal article" date="2011" name="Science">
        <title>The Selaginella genome identifies genetic changes associated with the evolution of vascular plants.</title>
        <authorList>
            <person name="Banks J.A."/>
            <person name="Nishiyama T."/>
            <person name="Hasebe M."/>
            <person name="Bowman J.L."/>
            <person name="Gribskov M."/>
            <person name="dePamphilis C."/>
            <person name="Albert V.A."/>
            <person name="Aono N."/>
            <person name="Aoyama T."/>
            <person name="Ambrose B.A."/>
            <person name="Ashton N.W."/>
            <person name="Axtell M.J."/>
            <person name="Barker E."/>
            <person name="Barker M.S."/>
            <person name="Bennetzen J.L."/>
            <person name="Bonawitz N.D."/>
            <person name="Chapple C."/>
            <person name="Cheng C."/>
            <person name="Correa L.G."/>
            <person name="Dacre M."/>
            <person name="DeBarry J."/>
            <person name="Dreyer I."/>
            <person name="Elias M."/>
            <person name="Engstrom E.M."/>
            <person name="Estelle M."/>
            <person name="Feng L."/>
            <person name="Finet C."/>
            <person name="Floyd S.K."/>
            <person name="Frommer W.B."/>
            <person name="Fujita T."/>
            <person name="Gramzow L."/>
            <person name="Gutensohn M."/>
            <person name="Harholt J."/>
            <person name="Hattori M."/>
            <person name="Heyl A."/>
            <person name="Hirai T."/>
            <person name="Hiwatashi Y."/>
            <person name="Ishikawa M."/>
            <person name="Iwata M."/>
            <person name="Karol K.G."/>
            <person name="Koehler B."/>
            <person name="Kolukisaoglu U."/>
            <person name="Kubo M."/>
            <person name="Kurata T."/>
            <person name="Lalonde S."/>
            <person name="Li K."/>
            <person name="Li Y."/>
            <person name="Litt A."/>
            <person name="Lyons E."/>
            <person name="Manning G."/>
            <person name="Maruyama T."/>
            <person name="Michael T.P."/>
            <person name="Mikami K."/>
            <person name="Miyazaki S."/>
            <person name="Morinaga S."/>
            <person name="Murata T."/>
            <person name="Mueller-Roeber B."/>
            <person name="Nelson D.R."/>
            <person name="Obara M."/>
            <person name="Oguri Y."/>
            <person name="Olmstead R.G."/>
            <person name="Onodera N."/>
            <person name="Petersen B.L."/>
            <person name="Pils B."/>
            <person name="Prigge M."/>
            <person name="Rensing S.A."/>
            <person name="Riano-Pachon D.M."/>
            <person name="Roberts A.W."/>
            <person name="Sato Y."/>
            <person name="Scheller H.V."/>
            <person name="Schulz B."/>
            <person name="Schulz C."/>
            <person name="Shakirov E.V."/>
            <person name="Shibagaki N."/>
            <person name="Shinohara N."/>
            <person name="Shippen D.E."/>
            <person name="Soerensen I."/>
            <person name="Sotooka R."/>
            <person name="Sugimoto N."/>
            <person name="Sugita M."/>
            <person name="Sumikawa N."/>
            <person name="Tanurdzic M."/>
            <person name="Theissen G."/>
            <person name="Ulvskov P."/>
            <person name="Wakazuki S."/>
            <person name="Weng J.K."/>
            <person name="Willats W.W."/>
            <person name="Wipf D."/>
            <person name="Wolf P.G."/>
            <person name="Yang L."/>
            <person name="Zimmer A.D."/>
            <person name="Zhu Q."/>
            <person name="Mitros T."/>
            <person name="Hellsten U."/>
            <person name="Loque D."/>
            <person name="Otillar R."/>
            <person name="Salamov A."/>
            <person name="Schmutz J."/>
            <person name="Shapiro H."/>
            <person name="Lindquist E."/>
            <person name="Lucas S."/>
            <person name="Rokhsar D."/>
            <person name="Grigoriev I.V."/>
        </authorList>
    </citation>
    <scope>NUCLEOTIDE SEQUENCE [LARGE SCALE GENOMIC DNA]</scope>
</reference>
<feature type="domain" description="DUF3700" evidence="2">
    <location>
        <begin position="2"/>
        <end position="225"/>
    </location>
</feature>
<dbReference type="InterPro" id="IPR029055">
    <property type="entry name" value="Ntn_hydrolases_N"/>
</dbReference>
<dbReference type="PANTHER" id="PTHR45952">
    <property type="entry name" value="ALUMINUM INDUCED PROTEIN WITH YGL AND LRDR MOTIFS"/>
    <property type="match status" value="1"/>
</dbReference>
<feature type="region of interest" description="Disordered" evidence="1">
    <location>
        <begin position="206"/>
        <end position="242"/>
    </location>
</feature>
<dbReference type="EMBL" id="GL377573">
    <property type="protein sequence ID" value="EFJ31734.1"/>
    <property type="molecule type" value="Genomic_DNA"/>
</dbReference>
<dbReference type="SUPFAM" id="SSF56235">
    <property type="entry name" value="N-terminal nucleophile aminohydrolases (Ntn hydrolases)"/>
    <property type="match status" value="1"/>
</dbReference>
<dbReference type="Gramene" id="EFJ31734">
    <property type="protein sequence ID" value="EFJ31734"/>
    <property type="gene ID" value="SELMODRAFT_439984"/>
</dbReference>